<dbReference type="KEGG" id="fcy:FRACYDRAFT_267080"/>
<dbReference type="AlphaFoldDB" id="A0A1E7FUP2"/>
<dbReference type="EMBL" id="KV784353">
    <property type="protein sequence ID" value="OEU21878.1"/>
    <property type="molecule type" value="Genomic_DNA"/>
</dbReference>
<keyword evidence="2" id="KW-1185">Reference proteome</keyword>
<name>A0A1E7FUP2_9STRA</name>
<evidence type="ECO:0000313" key="1">
    <source>
        <dbReference type="EMBL" id="OEU21878.1"/>
    </source>
</evidence>
<proteinExistence type="predicted"/>
<protein>
    <submittedName>
        <fullName evidence="1">Uncharacterized protein</fullName>
    </submittedName>
</protein>
<organism evidence="1 2">
    <name type="scientific">Fragilariopsis cylindrus CCMP1102</name>
    <dbReference type="NCBI Taxonomy" id="635003"/>
    <lineage>
        <taxon>Eukaryota</taxon>
        <taxon>Sar</taxon>
        <taxon>Stramenopiles</taxon>
        <taxon>Ochrophyta</taxon>
        <taxon>Bacillariophyta</taxon>
        <taxon>Bacillariophyceae</taxon>
        <taxon>Bacillariophycidae</taxon>
        <taxon>Bacillariales</taxon>
        <taxon>Bacillariaceae</taxon>
        <taxon>Fragilariopsis</taxon>
    </lineage>
</organism>
<accession>A0A1E7FUP2</accession>
<evidence type="ECO:0000313" key="2">
    <source>
        <dbReference type="Proteomes" id="UP000095751"/>
    </source>
</evidence>
<sequence length="137" mass="15542">MLGQGVNMAITDVCICATRIAFALKNNKNGKRYDGTGSSCSSSSIPSAIASFDTSYRREQSKMVVKQSRSIQNMFLSSSPLICWFLRLYCRFASMSEFTGQVERVSIKVIGNSFKSLIMNTIERNSYGNFLEYYYYY</sequence>
<gene>
    <name evidence="1" type="ORF">FRACYDRAFT_267080</name>
</gene>
<dbReference type="InParanoid" id="A0A1E7FUP2"/>
<dbReference type="Proteomes" id="UP000095751">
    <property type="component" value="Unassembled WGS sequence"/>
</dbReference>
<reference evidence="1 2" key="1">
    <citation type="submission" date="2016-09" db="EMBL/GenBank/DDBJ databases">
        <title>Extensive genetic diversity and differential bi-allelic expression allows diatom success in the polar Southern Ocean.</title>
        <authorList>
            <consortium name="DOE Joint Genome Institute"/>
            <person name="Mock T."/>
            <person name="Otillar R.P."/>
            <person name="Strauss J."/>
            <person name="Dupont C."/>
            <person name="Frickenhaus S."/>
            <person name="Maumus F."/>
            <person name="Mcmullan M."/>
            <person name="Sanges R."/>
            <person name="Schmutz J."/>
            <person name="Toseland A."/>
            <person name="Valas R."/>
            <person name="Veluchamy A."/>
            <person name="Ward B.J."/>
            <person name="Allen A."/>
            <person name="Barry K."/>
            <person name="Falciatore A."/>
            <person name="Ferrante M."/>
            <person name="Fortunato A.E."/>
            <person name="Gloeckner G."/>
            <person name="Gruber A."/>
            <person name="Hipkin R."/>
            <person name="Janech M."/>
            <person name="Kroth P."/>
            <person name="Leese F."/>
            <person name="Lindquist E."/>
            <person name="Lyon B.R."/>
            <person name="Martin J."/>
            <person name="Mayer C."/>
            <person name="Parker M."/>
            <person name="Quesneville H."/>
            <person name="Raymond J."/>
            <person name="Uhlig C."/>
            <person name="Valentin K.U."/>
            <person name="Worden A.Z."/>
            <person name="Armbrust E.V."/>
            <person name="Bowler C."/>
            <person name="Green B."/>
            <person name="Moulton V."/>
            <person name="Van Oosterhout C."/>
            <person name="Grigoriev I."/>
        </authorList>
    </citation>
    <scope>NUCLEOTIDE SEQUENCE [LARGE SCALE GENOMIC DNA]</scope>
    <source>
        <strain evidence="1 2">CCMP1102</strain>
    </source>
</reference>